<organism evidence="2 3">
    <name type="scientific">Gossypium anomalum</name>
    <dbReference type="NCBI Taxonomy" id="47600"/>
    <lineage>
        <taxon>Eukaryota</taxon>
        <taxon>Viridiplantae</taxon>
        <taxon>Streptophyta</taxon>
        <taxon>Embryophyta</taxon>
        <taxon>Tracheophyta</taxon>
        <taxon>Spermatophyta</taxon>
        <taxon>Magnoliopsida</taxon>
        <taxon>eudicotyledons</taxon>
        <taxon>Gunneridae</taxon>
        <taxon>Pentapetalae</taxon>
        <taxon>rosids</taxon>
        <taxon>malvids</taxon>
        <taxon>Malvales</taxon>
        <taxon>Malvaceae</taxon>
        <taxon>Malvoideae</taxon>
        <taxon>Gossypium</taxon>
    </lineage>
</organism>
<dbReference type="Proteomes" id="UP000701853">
    <property type="component" value="Chromosome 1"/>
</dbReference>
<protein>
    <recommendedName>
        <fullName evidence="1">RNase H type-1 domain-containing protein</fullName>
    </recommendedName>
</protein>
<evidence type="ECO:0000313" key="3">
    <source>
        <dbReference type="Proteomes" id="UP000701853"/>
    </source>
</evidence>
<sequence>MKIGFSLATRKDALWVRVLRSKYSWKSQLPISIHRSNCSHLWRSLSKVWPLFVRILYGQLAMALQSVDGLILGYLSAYWALKENSWGPKDDIWKLIWKYQGPHKRLFTNFERVRRGIGQSNACPQCGHDTEDIMHVPRDCLTSKEVWKLVVPPEMQASWAQHFEIFLFGSKDRSSSSIIHHHFSHDWMHLFIDGAVVRASGNASASGVVRDRDGNWILGFTHYLGRCSHLEAELWGILDGVLILLNKGYKRVKIQTDNLEVVKALNMEDNMDSGITLIKRLK</sequence>
<dbReference type="InterPro" id="IPR036397">
    <property type="entry name" value="RNaseH_sf"/>
</dbReference>
<dbReference type="AlphaFoldDB" id="A0A8J5Z7V7"/>
<dbReference type="Pfam" id="PF13456">
    <property type="entry name" value="RVT_3"/>
    <property type="match status" value="1"/>
</dbReference>
<dbReference type="PANTHER" id="PTHR47723">
    <property type="entry name" value="OS05G0353850 PROTEIN"/>
    <property type="match status" value="1"/>
</dbReference>
<feature type="domain" description="RNase H type-1" evidence="1">
    <location>
        <begin position="192"/>
        <end position="272"/>
    </location>
</feature>
<dbReference type="InterPro" id="IPR002156">
    <property type="entry name" value="RNaseH_domain"/>
</dbReference>
<evidence type="ECO:0000259" key="1">
    <source>
        <dbReference type="Pfam" id="PF13456"/>
    </source>
</evidence>
<name>A0A8J5Z7V7_9ROSI</name>
<dbReference type="GO" id="GO:0004523">
    <property type="term" value="F:RNA-DNA hybrid ribonuclease activity"/>
    <property type="evidence" value="ECO:0007669"/>
    <property type="project" value="InterPro"/>
</dbReference>
<reference evidence="2 3" key="1">
    <citation type="journal article" date="2021" name="bioRxiv">
        <title>The Gossypium anomalum genome as a resource for cotton improvement and evolutionary analysis of hybrid incompatibility.</title>
        <authorList>
            <person name="Grover C.E."/>
            <person name="Yuan D."/>
            <person name="Arick M.A."/>
            <person name="Miller E.R."/>
            <person name="Hu G."/>
            <person name="Peterson D.G."/>
            <person name="Wendel J.F."/>
            <person name="Udall J.A."/>
        </authorList>
    </citation>
    <scope>NUCLEOTIDE SEQUENCE [LARGE SCALE GENOMIC DNA]</scope>
    <source>
        <strain evidence="2">JFW-Udall</strain>
        <tissue evidence="2">Leaf</tissue>
    </source>
</reference>
<dbReference type="InterPro" id="IPR044730">
    <property type="entry name" value="RNase_H-like_dom_plant"/>
</dbReference>
<accession>A0A8J5Z7V7</accession>
<proteinExistence type="predicted"/>
<dbReference type="CDD" id="cd06222">
    <property type="entry name" value="RNase_H_like"/>
    <property type="match status" value="1"/>
</dbReference>
<dbReference type="InterPro" id="IPR053151">
    <property type="entry name" value="RNase_H-like"/>
</dbReference>
<evidence type="ECO:0000313" key="2">
    <source>
        <dbReference type="EMBL" id="KAG8502154.1"/>
    </source>
</evidence>
<dbReference type="Gene3D" id="3.30.420.10">
    <property type="entry name" value="Ribonuclease H-like superfamily/Ribonuclease H"/>
    <property type="match status" value="1"/>
</dbReference>
<comment type="caution">
    <text evidence="2">The sequence shown here is derived from an EMBL/GenBank/DDBJ whole genome shotgun (WGS) entry which is preliminary data.</text>
</comment>
<dbReference type="InterPro" id="IPR012337">
    <property type="entry name" value="RNaseH-like_sf"/>
</dbReference>
<keyword evidence="3" id="KW-1185">Reference proteome</keyword>
<dbReference type="PANTHER" id="PTHR47723:SF19">
    <property type="entry name" value="POLYNUCLEOTIDYL TRANSFERASE, RIBONUCLEASE H-LIKE SUPERFAMILY PROTEIN"/>
    <property type="match status" value="1"/>
</dbReference>
<gene>
    <name evidence="2" type="ORF">CXB51_002169</name>
</gene>
<dbReference type="GO" id="GO:0003676">
    <property type="term" value="F:nucleic acid binding"/>
    <property type="evidence" value="ECO:0007669"/>
    <property type="project" value="InterPro"/>
</dbReference>
<dbReference type="SUPFAM" id="SSF53098">
    <property type="entry name" value="Ribonuclease H-like"/>
    <property type="match status" value="1"/>
</dbReference>
<dbReference type="OrthoDB" id="1744872at2759"/>
<dbReference type="EMBL" id="JAHUZN010000001">
    <property type="protein sequence ID" value="KAG8502154.1"/>
    <property type="molecule type" value="Genomic_DNA"/>
</dbReference>